<sequence>MSKLKLFVQSLIQEIKYKITWPPYGKLQSNALLVLVASFIFALFIGLMDLSLREAFIWFYNAF</sequence>
<evidence type="ECO:0000256" key="5">
    <source>
        <dbReference type="ARBA" id="ARBA00022989"/>
    </source>
</evidence>
<feature type="transmembrane region" description="Helical" evidence="8">
    <location>
        <begin position="31"/>
        <end position="50"/>
    </location>
</feature>
<evidence type="ECO:0000256" key="1">
    <source>
        <dbReference type="ARBA" id="ARBA00004370"/>
    </source>
</evidence>
<keyword evidence="10" id="KW-1185">Reference proteome</keyword>
<reference evidence="9 10" key="1">
    <citation type="submission" date="2018-05" db="EMBL/GenBank/DDBJ databases">
        <title>Candidatus Cardinium hertigii Genome Assembly.</title>
        <authorList>
            <person name="Showmaker K.C."/>
            <person name="Walden K.O."/>
            <person name="Fields C.J."/>
            <person name="Lambert K.N."/>
            <person name="Hudson M.E."/>
        </authorList>
    </citation>
    <scope>NUCLEOTIDE SEQUENCE [LARGE SCALE GENOMIC DNA]</scope>
    <source>
        <strain evidence="10">cHgTN10</strain>
    </source>
</reference>
<comment type="subcellular location">
    <subcellularLocation>
        <location evidence="1">Membrane</location>
    </subcellularLocation>
</comment>
<dbReference type="RefSeq" id="WP_109996829.1">
    <property type="nucleotide sequence ID" value="NZ_CP029619.1"/>
</dbReference>
<protein>
    <submittedName>
        <fullName evidence="9">Protein translocase subunit SecE</fullName>
    </submittedName>
</protein>
<dbReference type="GO" id="GO:0009306">
    <property type="term" value="P:protein secretion"/>
    <property type="evidence" value="ECO:0007669"/>
    <property type="project" value="InterPro"/>
</dbReference>
<dbReference type="Proteomes" id="UP000245872">
    <property type="component" value="Chromosome"/>
</dbReference>
<accession>A0A2Z3L6Q9</accession>
<dbReference type="GO" id="GO:0016020">
    <property type="term" value="C:membrane"/>
    <property type="evidence" value="ECO:0007669"/>
    <property type="project" value="UniProtKB-SubCell"/>
</dbReference>
<organism evidence="9 10">
    <name type="scientific">Candidatus Cardinium hertigii</name>
    <dbReference type="NCBI Taxonomy" id="247481"/>
    <lineage>
        <taxon>Bacteria</taxon>
        <taxon>Pseudomonadati</taxon>
        <taxon>Bacteroidota</taxon>
        <taxon>Cytophagia</taxon>
        <taxon>Cytophagales</taxon>
        <taxon>Amoebophilaceae</taxon>
        <taxon>Candidatus Cardinium</taxon>
    </lineage>
</organism>
<evidence type="ECO:0000256" key="8">
    <source>
        <dbReference type="SAM" id="Phobius"/>
    </source>
</evidence>
<keyword evidence="3 8" id="KW-0812">Transmembrane</keyword>
<gene>
    <name evidence="9" type="primary">secE</name>
    <name evidence="9" type="ORF">DK880_00025</name>
</gene>
<dbReference type="InterPro" id="IPR038379">
    <property type="entry name" value="SecE_sf"/>
</dbReference>
<evidence type="ECO:0000313" key="9">
    <source>
        <dbReference type="EMBL" id="AWN81363.1"/>
    </source>
</evidence>
<evidence type="ECO:0000256" key="3">
    <source>
        <dbReference type="ARBA" id="ARBA00022692"/>
    </source>
</evidence>
<evidence type="ECO:0000256" key="4">
    <source>
        <dbReference type="ARBA" id="ARBA00022927"/>
    </source>
</evidence>
<dbReference type="NCBIfam" id="TIGR00964">
    <property type="entry name" value="secE_bact"/>
    <property type="match status" value="1"/>
</dbReference>
<keyword evidence="4" id="KW-0653">Protein transport</keyword>
<dbReference type="InterPro" id="IPR005807">
    <property type="entry name" value="SecE_bac"/>
</dbReference>
<dbReference type="GO" id="GO:0006886">
    <property type="term" value="P:intracellular protein transport"/>
    <property type="evidence" value="ECO:0007669"/>
    <property type="project" value="InterPro"/>
</dbReference>
<keyword evidence="6" id="KW-0811">Translocation</keyword>
<dbReference type="GO" id="GO:0008320">
    <property type="term" value="F:protein transmembrane transporter activity"/>
    <property type="evidence" value="ECO:0007669"/>
    <property type="project" value="InterPro"/>
</dbReference>
<evidence type="ECO:0000256" key="7">
    <source>
        <dbReference type="ARBA" id="ARBA00023136"/>
    </source>
</evidence>
<keyword evidence="5 8" id="KW-1133">Transmembrane helix</keyword>
<dbReference type="AlphaFoldDB" id="A0A2Z3L6Q9"/>
<name>A0A2Z3L6Q9_9BACT</name>
<keyword evidence="2" id="KW-0813">Transport</keyword>
<dbReference type="KEGG" id="cher:DK880_00025"/>
<evidence type="ECO:0000313" key="10">
    <source>
        <dbReference type="Proteomes" id="UP000245872"/>
    </source>
</evidence>
<evidence type="ECO:0000256" key="6">
    <source>
        <dbReference type="ARBA" id="ARBA00023010"/>
    </source>
</evidence>
<evidence type="ECO:0000256" key="2">
    <source>
        <dbReference type="ARBA" id="ARBA00022448"/>
    </source>
</evidence>
<dbReference type="Gene3D" id="1.20.5.1030">
    <property type="entry name" value="Preprotein translocase secy subunit"/>
    <property type="match status" value="1"/>
</dbReference>
<dbReference type="EMBL" id="CP029619">
    <property type="protein sequence ID" value="AWN81363.1"/>
    <property type="molecule type" value="Genomic_DNA"/>
</dbReference>
<dbReference type="Pfam" id="PF00584">
    <property type="entry name" value="SecE"/>
    <property type="match status" value="1"/>
</dbReference>
<proteinExistence type="predicted"/>
<keyword evidence="7 8" id="KW-0472">Membrane</keyword>
<dbReference type="OrthoDB" id="9810735at2"/>
<dbReference type="InterPro" id="IPR001901">
    <property type="entry name" value="Translocase_SecE/Sec61-g"/>
</dbReference>
<dbReference type="GO" id="GO:0006605">
    <property type="term" value="P:protein targeting"/>
    <property type="evidence" value="ECO:0007669"/>
    <property type="project" value="InterPro"/>
</dbReference>